<protein>
    <submittedName>
        <fullName evidence="1">Uncharacterized protein</fullName>
    </submittedName>
</protein>
<gene>
    <name evidence="1" type="ORF">HS088_TW03G00390</name>
</gene>
<dbReference type="EMBL" id="JAAARO010000003">
    <property type="protein sequence ID" value="KAF5750059.1"/>
    <property type="molecule type" value="Genomic_DNA"/>
</dbReference>
<name>A0A7J7DUU6_TRIWF</name>
<keyword evidence="2" id="KW-1185">Reference proteome</keyword>
<dbReference type="InParanoid" id="A0A7J7DUU6"/>
<comment type="caution">
    <text evidence="1">The sequence shown here is derived from an EMBL/GenBank/DDBJ whole genome shotgun (WGS) entry which is preliminary data.</text>
</comment>
<proteinExistence type="predicted"/>
<sequence length="124" mass="13602">MDNISTVEASIERIHIAFENLHTFVTAKITNLANSLESRIDATLSVGFVSLCHNLIKQKGRSWIQQPEKVNLEVLGKSRDGDSSPPMIGIFSSNHNTNFLSNSNTNSLSNLGLHVPLKMVEAIS</sequence>
<evidence type="ECO:0000313" key="1">
    <source>
        <dbReference type="EMBL" id="KAF5750059.1"/>
    </source>
</evidence>
<organism evidence="1 2">
    <name type="scientific">Tripterygium wilfordii</name>
    <name type="common">Thunder God vine</name>
    <dbReference type="NCBI Taxonomy" id="458696"/>
    <lineage>
        <taxon>Eukaryota</taxon>
        <taxon>Viridiplantae</taxon>
        <taxon>Streptophyta</taxon>
        <taxon>Embryophyta</taxon>
        <taxon>Tracheophyta</taxon>
        <taxon>Spermatophyta</taxon>
        <taxon>Magnoliopsida</taxon>
        <taxon>eudicotyledons</taxon>
        <taxon>Gunneridae</taxon>
        <taxon>Pentapetalae</taxon>
        <taxon>rosids</taxon>
        <taxon>fabids</taxon>
        <taxon>Celastrales</taxon>
        <taxon>Celastraceae</taxon>
        <taxon>Tripterygium</taxon>
    </lineage>
</organism>
<accession>A0A7J7DUU6</accession>
<dbReference type="Proteomes" id="UP000593562">
    <property type="component" value="Unassembled WGS sequence"/>
</dbReference>
<dbReference type="AlphaFoldDB" id="A0A7J7DUU6"/>
<reference evidence="1 2" key="1">
    <citation type="journal article" date="2020" name="Nat. Commun.">
        <title>Genome of Tripterygium wilfordii and identification of cytochrome P450 involved in triptolide biosynthesis.</title>
        <authorList>
            <person name="Tu L."/>
            <person name="Su P."/>
            <person name="Zhang Z."/>
            <person name="Gao L."/>
            <person name="Wang J."/>
            <person name="Hu T."/>
            <person name="Zhou J."/>
            <person name="Zhang Y."/>
            <person name="Zhao Y."/>
            <person name="Liu Y."/>
            <person name="Song Y."/>
            <person name="Tong Y."/>
            <person name="Lu Y."/>
            <person name="Yang J."/>
            <person name="Xu C."/>
            <person name="Jia M."/>
            <person name="Peters R.J."/>
            <person name="Huang L."/>
            <person name="Gao W."/>
        </authorList>
    </citation>
    <scope>NUCLEOTIDE SEQUENCE [LARGE SCALE GENOMIC DNA]</scope>
    <source>
        <strain evidence="2">cv. XIE 37</strain>
        <tissue evidence="1">Leaf</tissue>
    </source>
</reference>
<evidence type="ECO:0000313" key="2">
    <source>
        <dbReference type="Proteomes" id="UP000593562"/>
    </source>
</evidence>